<name>A0ABS1TSC5_9BACI</name>
<dbReference type="Proteomes" id="UP000623967">
    <property type="component" value="Unassembled WGS sequence"/>
</dbReference>
<keyword evidence="1" id="KW-0812">Transmembrane</keyword>
<dbReference type="EMBL" id="JAESWB010000233">
    <property type="protein sequence ID" value="MBL4953624.1"/>
    <property type="molecule type" value="Genomic_DNA"/>
</dbReference>
<keyword evidence="1" id="KW-1133">Transmembrane helix</keyword>
<accession>A0ABS1TSC5</accession>
<protein>
    <submittedName>
        <fullName evidence="2">DUF4030 domain-containing protein</fullName>
    </submittedName>
</protein>
<gene>
    <name evidence="2" type="ORF">JK635_15655</name>
</gene>
<organism evidence="2 3">
    <name type="scientific">Neobacillus paridis</name>
    <dbReference type="NCBI Taxonomy" id="2803862"/>
    <lineage>
        <taxon>Bacteria</taxon>
        <taxon>Bacillati</taxon>
        <taxon>Bacillota</taxon>
        <taxon>Bacilli</taxon>
        <taxon>Bacillales</taxon>
        <taxon>Bacillaceae</taxon>
        <taxon>Neobacillus</taxon>
    </lineage>
</organism>
<keyword evidence="3" id="KW-1185">Reference proteome</keyword>
<evidence type="ECO:0000313" key="3">
    <source>
        <dbReference type="Proteomes" id="UP000623967"/>
    </source>
</evidence>
<comment type="caution">
    <text evidence="2">The sequence shown here is derived from an EMBL/GenBank/DDBJ whole genome shotgun (WGS) entry which is preliminary data.</text>
</comment>
<evidence type="ECO:0000256" key="1">
    <source>
        <dbReference type="SAM" id="Phobius"/>
    </source>
</evidence>
<sequence length="367" mass="42590">MESKKEVELDEIQVPVSLERFTKQLPKRYKEGEFTEERMEQVSQEWNQFQKKVKKQWTFGKKVSTFTCAAVASILLFAGSGFVSPTMAKFLGKIPPLSAIYDRFNENLSDLISKELKKEGYPVRRVQEHVGGNKEGVYVFLDTSEEKVEKMKPEVEKISFQIIHGEKYKGTRYEDYYVRVRKFVDEPEEWKKKQAQIDKETREVFDIVKPILDAHGYEQVWGGGPKTIELEFPNTETKDKIAEIKKAVEEALQSAGKDSVQVKYRIFNQAKEQQYRRWSDAVSGIGSEFMTYKKYQVSGVGYKSLNGEKMQIHIRIKLKSTDPKATELASDLKAMTEDFIHSEEIWKKIKGDPYEIIITSKDKKTIK</sequence>
<reference evidence="2 3" key="1">
    <citation type="submission" date="2021-01" db="EMBL/GenBank/DDBJ databases">
        <title>Genome public.</title>
        <authorList>
            <person name="Liu C."/>
            <person name="Sun Q."/>
        </authorList>
    </citation>
    <scope>NUCLEOTIDE SEQUENCE [LARGE SCALE GENOMIC DNA]</scope>
    <source>
        <strain evidence="2 3">YIM B02564</strain>
    </source>
</reference>
<proteinExistence type="predicted"/>
<keyword evidence="1" id="KW-0472">Membrane</keyword>
<dbReference type="RefSeq" id="WP_202654892.1">
    <property type="nucleotide sequence ID" value="NZ_JAESWB010000233.1"/>
</dbReference>
<evidence type="ECO:0000313" key="2">
    <source>
        <dbReference type="EMBL" id="MBL4953624.1"/>
    </source>
</evidence>
<feature type="transmembrane region" description="Helical" evidence="1">
    <location>
        <begin position="63"/>
        <end position="83"/>
    </location>
</feature>